<organism evidence="1 2">
    <name type="scientific">Pleurotus cornucopiae</name>
    <name type="common">Cornucopia mushroom</name>
    <dbReference type="NCBI Taxonomy" id="5321"/>
    <lineage>
        <taxon>Eukaryota</taxon>
        <taxon>Fungi</taxon>
        <taxon>Dikarya</taxon>
        <taxon>Basidiomycota</taxon>
        <taxon>Agaricomycotina</taxon>
        <taxon>Agaricomycetes</taxon>
        <taxon>Agaricomycetidae</taxon>
        <taxon>Agaricales</taxon>
        <taxon>Pleurotineae</taxon>
        <taxon>Pleurotaceae</taxon>
        <taxon>Pleurotus</taxon>
    </lineage>
</organism>
<keyword evidence="2" id="KW-1185">Reference proteome</keyword>
<evidence type="ECO:0000313" key="2">
    <source>
        <dbReference type="Proteomes" id="UP000824881"/>
    </source>
</evidence>
<sequence length="326" mass="35169">MAKFKPEDIPDLHRKVAIVTGGNRGMGFHIVQQLASHGAKVYLAARSEASAREAIQRIEAEKPELQGKDRVVYLKLDLSTLQSAQDSANEYLRLEQRLDIIVHNAGIMNHPYAKTADGLEDSMGINHFAPFVFTKTLYPLLLESSKQPESDVRVVIVSSSIHSRAPAAGKFATLVEINDPLAPPSSQDGIVARYARYARSKLANILYAKQLQKEFDASSSTALAISLHPGGVATETVLDDQESVPFLGPVLKFLVAKLAKSPLDGALVALHAATSPDVRKNSATYGGAYIGSLAKVTPASADGQSDDLAKKLWEVTEQISTEILSK</sequence>
<accession>A0ACB7IK62</accession>
<comment type="caution">
    <text evidence="1">The sequence shown here is derived from an EMBL/GenBank/DDBJ whole genome shotgun (WGS) entry which is preliminary data.</text>
</comment>
<evidence type="ECO:0000313" key="1">
    <source>
        <dbReference type="EMBL" id="KAG9217918.1"/>
    </source>
</evidence>
<reference evidence="1 2" key="1">
    <citation type="journal article" date="2021" name="Appl. Environ. Microbiol.">
        <title>Genetic linkage and physical mapping for an oyster mushroom Pleurotus cornucopiae and QTL analysis for the trait cap color.</title>
        <authorList>
            <person name="Zhang Y."/>
            <person name="Gao W."/>
            <person name="Sonnenberg A."/>
            <person name="Chen Q."/>
            <person name="Zhang J."/>
            <person name="Huang C."/>
        </authorList>
    </citation>
    <scope>NUCLEOTIDE SEQUENCE [LARGE SCALE GENOMIC DNA]</scope>
    <source>
        <strain evidence="1">CCMSSC00406</strain>
    </source>
</reference>
<name>A0ACB7IK62_PLECO</name>
<proteinExistence type="predicted"/>
<gene>
    <name evidence="1" type="ORF">CCMSSC00406_0008559</name>
</gene>
<protein>
    <submittedName>
        <fullName evidence="1">Uncharacterized protein</fullName>
    </submittedName>
</protein>
<dbReference type="EMBL" id="WQMT02000011">
    <property type="protein sequence ID" value="KAG9217918.1"/>
    <property type="molecule type" value="Genomic_DNA"/>
</dbReference>
<dbReference type="Proteomes" id="UP000824881">
    <property type="component" value="Unassembled WGS sequence"/>
</dbReference>